<dbReference type="AlphaFoldDB" id="A0A511DLM8"/>
<sequence length="193" mass="21249">MGDHGRSMGWCAYVDESEPDPRFAAGTYLLAAAVIETDELLAARAAVAALRLRGQKKLHWRGEGAPRRRRIASSIAALPMMHTIVVKVDKDASSERRRRLCMARLLPELHTAGVTDVYLESREKKQNAGDIELLNGLRRQKALTSDLRIYHVPGPNDALLWVPDVVAGAMGSQLAGEPVYLDMFATTLVVYDA</sequence>
<evidence type="ECO:0000313" key="2">
    <source>
        <dbReference type="Proteomes" id="UP000321685"/>
    </source>
</evidence>
<keyword evidence="2" id="KW-1185">Reference proteome</keyword>
<name>A0A511DLM8_9PSEU</name>
<organism evidence="1 2">
    <name type="scientific">Pseudonocardia sulfidoxydans NBRC 16205</name>
    <dbReference type="NCBI Taxonomy" id="1223511"/>
    <lineage>
        <taxon>Bacteria</taxon>
        <taxon>Bacillati</taxon>
        <taxon>Actinomycetota</taxon>
        <taxon>Actinomycetes</taxon>
        <taxon>Pseudonocardiales</taxon>
        <taxon>Pseudonocardiaceae</taxon>
        <taxon>Pseudonocardia</taxon>
    </lineage>
</organism>
<reference evidence="1 2" key="1">
    <citation type="submission" date="2019-07" db="EMBL/GenBank/DDBJ databases">
        <title>Whole genome shotgun sequence of Pseudonocardia sulfidoxydans NBRC 16205.</title>
        <authorList>
            <person name="Hosoyama A."/>
            <person name="Uohara A."/>
            <person name="Ohji S."/>
            <person name="Ichikawa N."/>
        </authorList>
    </citation>
    <scope>NUCLEOTIDE SEQUENCE [LARGE SCALE GENOMIC DNA]</scope>
    <source>
        <strain evidence="1 2">NBRC 16205</strain>
    </source>
</reference>
<protein>
    <recommendedName>
        <fullName evidence="3">DUF3800 domain-containing protein</fullName>
    </recommendedName>
</protein>
<comment type="caution">
    <text evidence="1">The sequence shown here is derived from an EMBL/GenBank/DDBJ whole genome shotgun (WGS) entry which is preliminary data.</text>
</comment>
<evidence type="ECO:0008006" key="3">
    <source>
        <dbReference type="Google" id="ProtNLM"/>
    </source>
</evidence>
<dbReference type="Proteomes" id="UP000321685">
    <property type="component" value="Unassembled WGS sequence"/>
</dbReference>
<accession>A0A511DLM8</accession>
<proteinExistence type="predicted"/>
<dbReference type="EMBL" id="BJVJ01000062">
    <property type="protein sequence ID" value="GEL25720.1"/>
    <property type="molecule type" value="Genomic_DNA"/>
</dbReference>
<evidence type="ECO:0000313" key="1">
    <source>
        <dbReference type="EMBL" id="GEL25720.1"/>
    </source>
</evidence>
<gene>
    <name evidence="1" type="ORF">PSU4_46740</name>
</gene>